<dbReference type="Proteomes" id="UP000199093">
    <property type="component" value="Unassembled WGS sequence"/>
</dbReference>
<dbReference type="AlphaFoldDB" id="A0A1G8KFC9"/>
<keyword evidence="1" id="KW-0472">Membrane</keyword>
<keyword evidence="1" id="KW-0812">Transmembrane</keyword>
<evidence type="ECO:0000256" key="1">
    <source>
        <dbReference type="SAM" id="Phobius"/>
    </source>
</evidence>
<feature type="transmembrane region" description="Helical" evidence="1">
    <location>
        <begin position="21"/>
        <end position="49"/>
    </location>
</feature>
<feature type="transmembrane region" description="Helical" evidence="1">
    <location>
        <begin position="107"/>
        <end position="125"/>
    </location>
</feature>
<keyword evidence="1" id="KW-1133">Transmembrane helix</keyword>
<dbReference type="EMBL" id="FNEJ01000004">
    <property type="protein sequence ID" value="SDI42134.1"/>
    <property type="molecule type" value="Genomic_DNA"/>
</dbReference>
<protein>
    <submittedName>
        <fullName evidence="2">Quinoprotein glucose dehydrogenase</fullName>
    </submittedName>
</protein>
<evidence type="ECO:0000313" key="2">
    <source>
        <dbReference type="EMBL" id="SDI42134.1"/>
    </source>
</evidence>
<feature type="transmembrane region" description="Helical" evidence="1">
    <location>
        <begin position="55"/>
        <end position="72"/>
    </location>
</feature>
<dbReference type="RefSeq" id="WP_242656653.1">
    <property type="nucleotide sequence ID" value="NZ_FNEJ01000004.1"/>
</dbReference>
<name>A0A1G8KFC9_9RHOB</name>
<dbReference type="STRING" id="555512.SAMN04487993_1004223"/>
<evidence type="ECO:0000313" key="3">
    <source>
        <dbReference type="Proteomes" id="UP000199093"/>
    </source>
</evidence>
<feature type="transmembrane region" description="Helical" evidence="1">
    <location>
        <begin position="79"/>
        <end position="95"/>
    </location>
</feature>
<gene>
    <name evidence="2" type="ORF">SAMN04487993_1004223</name>
</gene>
<organism evidence="2 3">
    <name type="scientific">Salipiger marinus</name>
    <dbReference type="NCBI Taxonomy" id="555512"/>
    <lineage>
        <taxon>Bacteria</taxon>
        <taxon>Pseudomonadati</taxon>
        <taxon>Pseudomonadota</taxon>
        <taxon>Alphaproteobacteria</taxon>
        <taxon>Rhodobacterales</taxon>
        <taxon>Roseobacteraceae</taxon>
        <taxon>Salipiger</taxon>
    </lineage>
</organism>
<proteinExistence type="predicted"/>
<reference evidence="2 3" key="1">
    <citation type="submission" date="2016-10" db="EMBL/GenBank/DDBJ databases">
        <authorList>
            <person name="de Groot N.N."/>
        </authorList>
    </citation>
    <scope>NUCLEOTIDE SEQUENCE [LARGE SCALE GENOMIC DNA]</scope>
    <source>
        <strain evidence="2 3">DSM 26424</strain>
    </source>
</reference>
<sequence>MTDLRSRRSTEGWQTGSRAEGGGYVATVLLAIVLALFGVAILGGGIWLITLGGSWYYAVAGLGLCVTAWFLLNASMMALWVYLATYAFTVVWALWEKGLEPWAQVPRLVAPTVILVLVLLTLPVLRARPQSTRRADIAG</sequence>
<keyword evidence="3" id="KW-1185">Reference proteome</keyword>
<accession>A0A1G8KFC9</accession>